<accession>A0A816CIT8</accession>
<feature type="transmembrane region" description="Helical" evidence="1">
    <location>
        <begin position="211"/>
        <end position="232"/>
    </location>
</feature>
<evidence type="ECO:0000313" key="2">
    <source>
        <dbReference type="EMBL" id="CAF1623930.1"/>
    </source>
</evidence>
<gene>
    <name evidence="2" type="ORF">XAT740_LOCUS50636</name>
</gene>
<evidence type="ECO:0000256" key="1">
    <source>
        <dbReference type="SAM" id="Phobius"/>
    </source>
</evidence>
<evidence type="ECO:0000313" key="3">
    <source>
        <dbReference type="Proteomes" id="UP000663828"/>
    </source>
</evidence>
<dbReference type="AlphaFoldDB" id="A0A816CIT8"/>
<feature type="transmembrane region" description="Helical" evidence="1">
    <location>
        <begin position="244"/>
        <end position="265"/>
    </location>
</feature>
<keyword evidence="1" id="KW-1133">Transmembrane helix</keyword>
<comment type="caution">
    <text evidence="2">The sequence shown here is derived from an EMBL/GenBank/DDBJ whole genome shotgun (WGS) entry which is preliminary data.</text>
</comment>
<feature type="transmembrane region" description="Helical" evidence="1">
    <location>
        <begin position="120"/>
        <end position="137"/>
    </location>
</feature>
<name>A0A816CIT8_ADIRI</name>
<keyword evidence="1" id="KW-0472">Membrane</keyword>
<feature type="transmembrane region" description="Helical" evidence="1">
    <location>
        <begin position="17"/>
        <end position="36"/>
    </location>
</feature>
<proteinExistence type="predicted"/>
<keyword evidence="1" id="KW-0812">Transmembrane</keyword>
<dbReference type="EMBL" id="CAJNOR010007826">
    <property type="protein sequence ID" value="CAF1623930.1"/>
    <property type="molecule type" value="Genomic_DNA"/>
</dbReference>
<sequence>MATNTEILFLAFHLVRFILNILIFISSSIFLLFGCLHEQLQRSKRHWLIFNLCVSMIIFSIINAVFSMLPLAPTYLTSLAAQICTLQHFLEDVVQGQVAYSFVAMAVHQLGSDEWKNRSLFWFGSCILIQWLCSYLLPLPQILMSNVYICFAFLPNRFFALYSAIFLLVLPVFLHLLVYVLGKLMVKHHANNPQIHPVDHVNEIEIDHSSLMSYVFIMGLLFDIIGYAPRCLLGVVDYKLKKSIAIYAGLEILPSLCLMICIGLLF</sequence>
<dbReference type="Proteomes" id="UP000663828">
    <property type="component" value="Unassembled WGS sequence"/>
</dbReference>
<keyword evidence="3" id="KW-1185">Reference proteome</keyword>
<feature type="transmembrane region" description="Helical" evidence="1">
    <location>
        <begin position="158"/>
        <end position="181"/>
    </location>
</feature>
<reference evidence="2" key="1">
    <citation type="submission" date="2021-02" db="EMBL/GenBank/DDBJ databases">
        <authorList>
            <person name="Nowell W R."/>
        </authorList>
    </citation>
    <scope>NUCLEOTIDE SEQUENCE</scope>
</reference>
<protein>
    <submittedName>
        <fullName evidence="2">Uncharacterized protein</fullName>
    </submittedName>
</protein>
<feature type="transmembrane region" description="Helical" evidence="1">
    <location>
        <begin position="48"/>
        <end position="69"/>
    </location>
</feature>
<feature type="non-terminal residue" evidence="2">
    <location>
        <position position="1"/>
    </location>
</feature>
<dbReference type="Gene3D" id="1.20.1070.10">
    <property type="entry name" value="Rhodopsin 7-helix transmembrane proteins"/>
    <property type="match status" value="1"/>
</dbReference>
<organism evidence="2 3">
    <name type="scientific">Adineta ricciae</name>
    <name type="common">Rotifer</name>
    <dbReference type="NCBI Taxonomy" id="249248"/>
    <lineage>
        <taxon>Eukaryota</taxon>
        <taxon>Metazoa</taxon>
        <taxon>Spiralia</taxon>
        <taxon>Gnathifera</taxon>
        <taxon>Rotifera</taxon>
        <taxon>Eurotatoria</taxon>
        <taxon>Bdelloidea</taxon>
        <taxon>Adinetida</taxon>
        <taxon>Adinetidae</taxon>
        <taxon>Adineta</taxon>
    </lineage>
</organism>